<keyword evidence="3" id="KW-0813">Transport</keyword>
<dbReference type="EMBL" id="AP021857">
    <property type="protein sequence ID" value="BBO22028.1"/>
    <property type="molecule type" value="Genomic_DNA"/>
</dbReference>
<feature type="transmembrane region" description="Helical" evidence="8">
    <location>
        <begin position="6"/>
        <end position="23"/>
    </location>
</feature>
<proteinExistence type="inferred from homology"/>
<evidence type="ECO:0000256" key="3">
    <source>
        <dbReference type="ARBA" id="ARBA00022448"/>
    </source>
</evidence>
<feature type="transmembrane region" description="Helical" evidence="8">
    <location>
        <begin position="35"/>
        <end position="52"/>
    </location>
</feature>
<dbReference type="InterPro" id="IPR004776">
    <property type="entry name" value="Mem_transp_PIN-like"/>
</dbReference>
<evidence type="ECO:0000313" key="10">
    <source>
        <dbReference type="Proteomes" id="UP000662914"/>
    </source>
</evidence>
<evidence type="ECO:0000313" key="9">
    <source>
        <dbReference type="EMBL" id="BBO22028.1"/>
    </source>
</evidence>
<evidence type="ECO:0000256" key="4">
    <source>
        <dbReference type="ARBA" id="ARBA00022475"/>
    </source>
</evidence>
<gene>
    <name evidence="9" type="ORF">DSYM_27270</name>
</gene>
<evidence type="ECO:0000256" key="6">
    <source>
        <dbReference type="ARBA" id="ARBA00022989"/>
    </source>
</evidence>
<comment type="similarity">
    <text evidence="2">Belongs to the auxin efflux carrier (TC 2.A.69) family.</text>
</comment>
<keyword evidence="4" id="KW-1003">Cell membrane</keyword>
<dbReference type="InterPro" id="IPR038770">
    <property type="entry name" value="Na+/solute_symporter_sf"/>
</dbReference>
<protein>
    <submittedName>
        <fullName evidence="9">AEC family transporter</fullName>
    </submittedName>
</protein>
<keyword evidence="5 8" id="KW-0812">Transmembrane</keyword>
<dbReference type="Gene3D" id="1.20.1530.20">
    <property type="match status" value="1"/>
</dbReference>
<dbReference type="GO" id="GO:0055085">
    <property type="term" value="P:transmembrane transport"/>
    <property type="evidence" value="ECO:0007669"/>
    <property type="project" value="InterPro"/>
</dbReference>
<feature type="transmembrane region" description="Helical" evidence="8">
    <location>
        <begin position="179"/>
        <end position="199"/>
    </location>
</feature>
<evidence type="ECO:0000256" key="7">
    <source>
        <dbReference type="ARBA" id="ARBA00023136"/>
    </source>
</evidence>
<dbReference type="PANTHER" id="PTHR36838:SF1">
    <property type="entry name" value="SLR1864 PROTEIN"/>
    <property type="match status" value="1"/>
</dbReference>
<feature type="transmembrane region" description="Helical" evidence="8">
    <location>
        <begin position="239"/>
        <end position="256"/>
    </location>
</feature>
<feature type="transmembrane region" description="Helical" evidence="8">
    <location>
        <begin position="268"/>
        <end position="289"/>
    </location>
</feature>
<dbReference type="Pfam" id="PF03547">
    <property type="entry name" value="Mem_trans"/>
    <property type="match status" value="1"/>
</dbReference>
<dbReference type="GO" id="GO:0005886">
    <property type="term" value="C:plasma membrane"/>
    <property type="evidence" value="ECO:0007669"/>
    <property type="project" value="UniProtKB-SubCell"/>
</dbReference>
<sequence>MLLRIVSIVFPLFAIVAAGWLYGRRHKPDMALANQLNMDVFVPALVFAALAGKSFDLLGYQALALGGIAVVLGSGLAAWPLARLLRVDAKTFLPPMMFNNSGNMGLPLAVLAFGEAALPAAVVLFLVENLLHFSLGAWMLDHRARLATLWRMPMMLAALAGLAMSLSGIALWPPLVTAIRMLGDISIPLLLFALGVRLAGASFHAWGIGLAGAVARPVLGMLIAWGAGRALGLSTEHQAMLLVFGALPPAVLNYVFAERYAQEPDKVASIVMVGNVAALLFIPVALAIAF</sequence>
<comment type="subcellular location">
    <subcellularLocation>
        <location evidence="1">Cell membrane</location>
        <topology evidence="1">Multi-pass membrane protein</topology>
    </subcellularLocation>
</comment>
<evidence type="ECO:0000256" key="8">
    <source>
        <dbReference type="SAM" id="Phobius"/>
    </source>
</evidence>
<dbReference type="KEGG" id="ddz:DSYM_27270"/>
<keyword evidence="6 8" id="KW-1133">Transmembrane helix</keyword>
<evidence type="ECO:0000256" key="1">
    <source>
        <dbReference type="ARBA" id="ARBA00004651"/>
    </source>
</evidence>
<dbReference type="Proteomes" id="UP000662914">
    <property type="component" value="Chromosome"/>
</dbReference>
<organism evidence="9 10">
    <name type="scientific">Candidatus Desulfobacillus denitrificans</name>
    <dbReference type="NCBI Taxonomy" id="2608985"/>
    <lineage>
        <taxon>Bacteria</taxon>
        <taxon>Pseudomonadati</taxon>
        <taxon>Pseudomonadota</taxon>
        <taxon>Betaproteobacteria</taxon>
        <taxon>Candidatus Desulfobacillus</taxon>
    </lineage>
</organism>
<evidence type="ECO:0000256" key="2">
    <source>
        <dbReference type="ARBA" id="ARBA00010145"/>
    </source>
</evidence>
<feature type="transmembrane region" description="Helical" evidence="8">
    <location>
        <begin position="205"/>
        <end position="227"/>
    </location>
</feature>
<keyword evidence="7 8" id="KW-0472">Membrane</keyword>
<accession>A0A809R5R7</accession>
<dbReference type="AlphaFoldDB" id="A0A809R5R7"/>
<reference evidence="9" key="1">
    <citation type="journal article" name="DNA Res.">
        <title>The physiological potential of anammox bacteria as revealed by their core genome structure.</title>
        <authorList>
            <person name="Okubo T."/>
            <person name="Toyoda A."/>
            <person name="Fukuhara K."/>
            <person name="Uchiyama I."/>
            <person name="Harigaya Y."/>
            <person name="Kuroiwa M."/>
            <person name="Suzuki T."/>
            <person name="Murakami Y."/>
            <person name="Suwa Y."/>
            <person name="Takami H."/>
        </authorList>
    </citation>
    <scope>NUCLEOTIDE SEQUENCE</scope>
    <source>
        <strain evidence="9">317325-3</strain>
    </source>
</reference>
<feature type="transmembrane region" description="Helical" evidence="8">
    <location>
        <begin position="147"/>
        <end position="172"/>
    </location>
</feature>
<feature type="transmembrane region" description="Helical" evidence="8">
    <location>
        <begin position="106"/>
        <end position="127"/>
    </location>
</feature>
<feature type="transmembrane region" description="Helical" evidence="8">
    <location>
        <begin position="58"/>
        <end position="85"/>
    </location>
</feature>
<dbReference type="PANTHER" id="PTHR36838">
    <property type="entry name" value="AUXIN EFFLUX CARRIER FAMILY PROTEIN"/>
    <property type="match status" value="1"/>
</dbReference>
<name>A0A809R5R7_9PROT</name>
<evidence type="ECO:0000256" key="5">
    <source>
        <dbReference type="ARBA" id="ARBA00022692"/>
    </source>
</evidence>